<accession>A0A0F9IK65</accession>
<reference evidence="1" key="1">
    <citation type="journal article" date="2015" name="Nature">
        <title>Complex archaea that bridge the gap between prokaryotes and eukaryotes.</title>
        <authorList>
            <person name="Spang A."/>
            <person name="Saw J.H."/>
            <person name="Jorgensen S.L."/>
            <person name="Zaremba-Niedzwiedzka K."/>
            <person name="Martijn J."/>
            <person name="Lind A.E."/>
            <person name="van Eijk R."/>
            <person name="Schleper C."/>
            <person name="Guy L."/>
            <person name="Ettema T.J."/>
        </authorList>
    </citation>
    <scope>NUCLEOTIDE SEQUENCE</scope>
</reference>
<proteinExistence type="predicted"/>
<gene>
    <name evidence="1" type="ORF">LCGC14_1569120</name>
</gene>
<dbReference type="AlphaFoldDB" id="A0A0F9IK65"/>
<comment type="caution">
    <text evidence="1">The sequence shown here is derived from an EMBL/GenBank/DDBJ whole genome shotgun (WGS) entry which is preliminary data.</text>
</comment>
<sequence length="39" mass="4529">MKRLTFLFPIWTVIFTLAVFLFGFVPATIAQENLENIIL</sequence>
<protein>
    <submittedName>
        <fullName evidence="1">Uncharacterized protein</fullName>
    </submittedName>
</protein>
<evidence type="ECO:0000313" key="1">
    <source>
        <dbReference type="EMBL" id="KKM27996.1"/>
    </source>
</evidence>
<dbReference type="EMBL" id="LAZR01012214">
    <property type="protein sequence ID" value="KKM27996.1"/>
    <property type="molecule type" value="Genomic_DNA"/>
</dbReference>
<organism evidence="1">
    <name type="scientific">marine sediment metagenome</name>
    <dbReference type="NCBI Taxonomy" id="412755"/>
    <lineage>
        <taxon>unclassified sequences</taxon>
        <taxon>metagenomes</taxon>
        <taxon>ecological metagenomes</taxon>
    </lineage>
</organism>
<name>A0A0F9IK65_9ZZZZ</name>